<dbReference type="Pfam" id="PF01381">
    <property type="entry name" value="HTH_3"/>
    <property type="match status" value="1"/>
</dbReference>
<dbReference type="Proteomes" id="UP000640583">
    <property type="component" value="Unassembled WGS sequence"/>
</dbReference>
<dbReference type="CDD" id="cd00093">
    <property type="entry name" value="HTH_XRE"/>
    <property type="match status" value="1"/>
</dbReference>
<protein>
    <submittedName>
        <fullName evidence="2">Helix-turn-helix transcriptional regulator</fullName>
    </submittedName>
</protein>
<dbReference type="RefSeq" id="WP_228847963.1">
    <property type="nucleotide sequence ID" value="NZ_JADCKQ010000003.1"/>
</dbReference>
<accession>A0A8J7IM68</accession>
<dbReference type="SMART" id="SM00530">
    <property type="entry name" value="HTH_XRE"/>
    <property type="match status" value="1"/>
</dbReference>
<organism evidence="2 3">
    <name type="scientific">Halocynthiibacter styelae</name>
    <dbReference type="NCBI Taxonomy" id="2761955"/>
    <lineage>
        <taxon>Bacteria</taxon>
        <taxon>Pseudomonadati</taxon>
        <taxon>Pseudomonadota</taxon>
        <taxon>Alphaproteobacteria</taxon>
        <taxon>Rhodobacterales</taxon>
        <taxon>Paracoccaceae</taxon>
        <taxon>Halocynthiibacter</taxon>
    </lineage>
</organism>
<name>A0A8J7IM68_9RHOB</name>
<sequence length="286" mass="32630">MQNKIDKRARALLFRQRLGEALKQTQLNRSSLALAVGVDRSTISQLLSGDGPRLPNAQVVAECASALGVSADWLLGLTDRHERTSDLLASSVQMTAAPRAMVDEQILAWHQEAAGYKICHVPATMPDVLKTREMLRWEYAPQLARTARQAIGAAEDRLNLMRQNLWDFEIAMPVDELTAFARAEGYYHGLPVEHRLNQIDHMLELHERFYPKLRIYLFDAKKLFSAPVTIFGPLQAVIYLGQSYLAFRDKERVESIRNHFDSLVRESEYDSRQLADRLKSLRDSIR</sequence>
<feature type="domain" description="HTH cro/C1-type" evidence="1">
    <location>
        <begin position="20"/>
        <end position="74"/>
    </location>
</feature>
<dbReference type="AlphaFoldDB" id="A0A8J7IM68"/>
<comment type="caution">
    <text evidence="2">The sequence shown here is derived from an EMBL/GenBank/DDBJ whole genome shotgun (WGS) entry which is preliminary data.</text>
</comment>
<keyword evidence="3" id="KW-1185">Reference proteome</keyword>
<proteinExistence type="predicted"/>
<evidence type="ECO:0000259" key="1">
    <source>
        <dbReference type="PROSITE" id="PS50943"/>
    </source>
</evidence>
<gene>
    <name evidence="2" type="ORF">H1D41_05615</name>
</gene>
<evidence type="ECO:0000313" key="2">
    <source>
        <dbReference type="EMBL" id="MBI1493111.1"/>
    </source>
</evidence>
<dbReference type="Gene3D" id="1.10.260.40">
    <property type="entry name" value="lambda repressor-like DNA-binding domains"/>
    <property type="match status" value="1"/>
</dbReference>
<dbReference type="PROSITE" id="PS50943">
    <property type="entry name" value="HTH_CROC1"/>
    <property type="match status" value="1"/>
</dbReference>
<evidence type="ECO:0000313" key="3">
    <source>
        <dbReference type="Proteomes" id="UP000640583"/>
    </source>
</evidence>
<reference evidence="2" key="1">
    <citation type="submission" date="2020-10" db="EMBL/GenBank/DDBJ databases">
        <title>Paenihalocynthiibacter styelae gen. nov., sp. nov., isolated from stalked sea squirt Styela clava.</title>
        <authorList>
            <person name="Kim Y.-O."/>
            <person name="Yoon J.-H."/>
        </authorList>
    </citation>
    <scope>NUCLEOTIDE SEQUENCE</scope>
    <source>
        <strain evidence="2">MYP1-1</strain>
    </source>
</reference>
<dbReference type="GO" id="GO:0003677">
    <property type="term" value="F:DNA binding"/>
    <property type="evidence" value="ECO:0007669"/>
    <property type="project" value="InterPro"/>
</dbReference>
<dbReference type="SUPFAM" id="SSF47413">
    <property type="entry name" value="lambda repressor-like DNA-binding domains"/>
    <property type="match status" value="1"/>
</dbReference>
<dbReference type="InterPro" id="IPR001387">
    <property type="entry name" value="Cro/C1-type_HTH"/>
</dbReference>
<dbReference type="InterPro" id="IPR010982">
    <property type="entry name" value="Lambda_DNA-bd_dom_sf"/>
</dbReference>
<dbReference type="EMBL" id="JADCKQ010000003">
    <property type="protein sequence ID" value="MBI1493111.1"/>
    <property type="molecule type" value="Genomic_DNA"/>
</dbReference>